<feature type="domain" description="DUF6884" evidence="1">
    <location>
        <begin position="7"/>
        <end position="142"/>
    </location>
</feature>
<comment type="caution">
    <text evidence="2">The sequence shown here is derived from an EMBL/GenBank/DDBJ whole genome shotgun (WGS) entry which is preliminary data.</text>
</comment>
<proteinExistence type="predicted"/>
<organism evidence="2 3">
    <name type="scientific">Marinicrinis lubricantis</name>
    <dbReference type="NCBI Taxonomy" id="2086470"/>
    <lineage>
        <taxon>Bacteria</taxon>
        <taxon>Bacillati</taxon>
        <taxon>Bacillota</taxon>
        <taxon>Bacilli</taxon>
        <taxon>Bacillales</taxon>
        <taxon>Paenibacillaceae</taxon>
    </lineage>
</organism>
<dbReference type="Pfam" id="PF21818">
    <property type="entry name" value="DUF6884"/>
    <property type="match status" value="1"/>
</dbReference>
<dbReference type="Proteomes" id="UP001596250">
    <property type="component" value="Unassembled WGS sequence"/>
</dbReference>
<keyword evidence="3" id="KW-1185">Reference proteome</keyword>
<reference evidence="3" key="1">
    <citation type="journal article" date="2019" name="Int. J. Syst. Evol. Microbiol.">
        <title>The Global Catalogue of Microorganisms (GCM) 10K type strain sequencing project: providing services to taxonomists for standard genome sequencing and annotation.</title>
        <authorList>
            <consortium name="The Broad Institute Genomics Platform"/>
            <consortium name="The Broad Institute Genome Sequencing Center for Infectious Disease"/>
            <person name="Wu L."/>
            <person name="Ma J."/>
        </authorList>
    </citation>
    <scope>NUCLEOTIDE SEQUENCE [LARGE SCALE GENOMIC DNA]</scope>
    <source>
        <strain evidence="3">CCM 8749</strain>
    </source>
</reference>
<evidence type="ECO:0000313" key="2">
    <source>
        <dbReference type="EMBL" id="MFC5986769.1"/>
    </source>
</evidence>
<dbReference type="RefSeq" id="WP_379894085.1">
    <property type="nucleotide sequence ID" value="NZ_CBCSCT010000071.1"/>
</dbReference>
<sequence length="152" mass="17413">MVKRLCIIPCGKKKIWDDDPEAGIMKAKHVYRSALHRKCQAYARMFFDHWAILSAKYGLLLPDDIVPGNYDVSFGTNHSDLISFQALQRQVKEKGLLQVEQVVMLGGKKFTNVVPHIFDSNKVNINYPLSDCKGIGYMLQKLDYALKHRVEM</sequence>
<name>A0ABW1IP29_9BACL</name>
<evidence type="ECO:0000313" key="3">
    <source>
        <dbReference type="Proteomes" id="UP001596250"/>
    </source>
</evidence>
<protein>
    <submittedName>
        <fullName evidence="2">DUF6884 domain-containing protein</fullName>
    </submittedName>
</protein>
<evidence type="ECO:0000259" key="1">
    <source>
        <dbReference type="Pfam" id="PF21818"/>
    </source>
</evidence>
<dbReference type="EMBL" id="JBHSQV010000133">
    <property type="protein sequence ID" value="MFC5986769.1"/>
    <property type="molecule type" value="Genomic_DNA"/>
</dbReference>
<accession>A0ABW1IP29</accession>
<gene>
    <name evidence="2" type="ORF">ACFPXP_10105</name>
</gene>
<dbReference type="InterPro" id="IPR049251">
    <property type="entry name" value="DUF6884"/>
</dbReference>